<dbReference type="Proteomes" id="UP000014400">
    <property type="component" value="Unassembled WGS sequence"/>
</dbReference>
<evidence type="ECO:0000313" key="9">
    <source>
        <dbReference type="EMBL" id="EPE00770.1"/>
    </source>
</evidence>
<keyword evidence="5" id="KW-0804">Transcription</keyword>
<gene>
    <name evidence="9" type="ORF">HMPREF1476_00550</name>
</gene>
<dbReference type="PATRIC" id="fig|1203554.3.peg.533"/>
<evidence type="ECO:0000256" key="2">
    <source>
        <dbReference type="ARBA" id="ARBA00023012"/>
    </source>
</evidence>
<dbReference type="EMBL" id="ATCF01000010">
    <property type="protein sequence ID" value="EPE00770.1"/>
    <property type="molecule type" value="Genomic_DNA"/>
</dbReference>
<dbReference type="Gene3D" id="1.10.10.10">
    <property type="entry name" value="Winged helix-like DNA-binding domain superfamily/Winged helix DNA-binding domain"/>
    <property type="match status" value="1"/>
</dbReference>
<dbReference type="STRING" id="1203554.HMPREF1476_00550"/>
<sequence length="204" mass="23034">MNGEQPLVRIIDDEESIREALSFLLGNEGWKTIGYENADTFLRSDSPSTPGCVILDIRMPGMSGLDAQKIMKDRGFVLPIIFLSAHGDIDTAVDTMRLGAFDFIQKPIDPERMTKTVERAIRESIRRSRGMLSSEVIAERVNLLTHRERQILQFAQAGLTNKKIAEALNIREKTVESFKTSIFKRFGATSMKELRTMLGMEPKI</sequence>
<dbReference type="PROSITE" id="PS00622">
    <property type="entry name" value="HTH_LUXR_1"/>
    <property type="match status" value="1"/>
</dbReference>
<organism evidence="9 10">
    <name type="scientific">Sutterella wadsworthensis HGA0223</name>
    <dbReference type="NCBI Taxonomy" id="1203554"/>
    <lineage>
        <taxon>Bacteria</taxon>
        <taxon>Pseudomonadati</taxon>
        <taxon>Pseudomonadota</taxon>
        <taxon>Betaproteobacteria</taxon>
        <taxon>Burkholderiales</taxon>
        <taxon>Sutterellaceae</taxon>
        <taxon>Sutterella</taxon>
    </lineage>
</organism>
<evidence type="ECO:0000256" key="4">
    <source>
        <dbReference type="ARBA" id="ARBA00023125"/>
    </source>
</evidence>
<dbReference type="InterPro" id="IPR016032">
    <property type="entry name" value="Sig_transdc_resp-reg_C-effctor"/>
</dbReference>
<dbReference type="PRINTS" id="PR00038">
    <property type="entry name" value="HTHLUXR"/>
</dbReference>
<keyword evidence="3" id="KW-0805">Transcription regulation</keyword>
<dbReference type="HOGENOM" id="CLU_000445_90_4_4"/>
<evidence type="ECO:0000259" key="8">
    <source>
        <dbReference type="PROSITE" id="PS50110"/>
    </source>
</evidence>
<dbReference type="GO" id="GO:0003677">
    <property type="term" value="F:DNA binding"/>
    <property type="evidence" value="ECO:0007669"/>
    <property type="project" value="UniProtKB-KW"/>
</dbReference>
<dbReference type="eggNOG" id="COG4566">
    <property type="taxonomic scope" value="Bacteria"/>
</dbReference>
<protein>
    <submittedName>
        <fullName evidence="9">Uncharacterized protein</fullName>
    </submittedName>
</protein>
<dbReference type="Pfam" id="PF00072">
    <property type="entry name" value="Response_reg"/>
    <property type="match status" value="1"/>
</dbReference>
<dbReference type="AlphaFoldDB" id="S3CJT7"/>
<keyword evidence="2" id="KW-0902">Two-component regulatory system</keyword>
<dbReference type="InterPro" id="IPR000792">
    <property type="entry name" value="Tscrpt_reg_LuxR_C"/>
</dbReference>
<dbReference type="GO" id="GO:0000160">
    <property type="term" value="P:phosphorelay signal transduction system"/>
    <property type="evidence" value="ECO:0007669"/>
    <property type="project" value="UniProtKB-KW"/>
</dbReference>
<dbReference type="InterPro" id="IPR036388">
    <property type="entry name" value="WH-like_DNA-bd_sf"/>
</dbReference>
<evidence type="ECO:0000256" key="1">
    <source>
        <dbReference type="ARBA" id="ARBA00022553"/>
    </source>
</evidence>
<dbReference type="PROSITE" id="PS50110">
    <property type="entry name" value="RESPONSE_REGULATORY"/>
    <property type="match status" value="1"/>
</dbReference>
<evidence type="ECO:0000259" key="7">
    <source>
        <dbReference type="PROSITE" id="PS50043"/>
    </source>
</evidence>
<dbReference type="InterPro" id="IPR011006">
    <property type="entry name" value="CheY-like_superfamily"/>
</dbReference>
<keyword evidence="4" id="KW-0238">DNA-binding</keyword>
<dbReference type="SMART" id="SM00448">
    <property type="entry name" value="REC"/>
    <property type="match status" value="1"/>
</dbReference>
<dbReference type="PANTHER" id="PTHR44688:SF16">
    <property type="entry name" value="DNA-BINDING TRANSCRIPTIONAL ACTIVATOR DEVR_DOSR"/>
    <property type="match status" value="1"/>
</dbReference>
<dbReference type="CDD" id="cd06170">
    <property type="entry name" value="LuxR_C_like"/>
    <property type="match status" value="1"/>
</dbReference>
<dbReference type="Gene3D" id="3.40.50.2300">
    <property type="match status" value="1"/>
</dbReference>
<dbReference type="GO" id="GO:0006355">
    <property type="term" value="P:regulation of DNA-templated transcription"/>
    <property type="evidence" value="ECO:0007669"/>
    <property type="project" value="InterPro"/>
</dbReference>
<reference evidence="9 10" key="1">
    <citation type="submission" date="2013-04" db="EMBL/GenBank/DDBJ databases">
        <title>The Genome Sequence of Sutterella wadsworthensis HGA0223.</title>
        <authorList>
            <consortium name="The Broad Institute Genomics Platform"/>
            <person name="Earl A."/>
            <person name="Ward D."/>
            <person name="Feldgarden M."/>
            <person name="Gevers D."/>
            <person name="Schmidt T.M."/>
            <person name="Dover J."/>
            <person name="Dai D."/>
            <person name="Walker B."/>
            <person name="Young S."/>
            <person name="Zeng Q."/>
            <person name="Gargeya S."/>
            <person name="Fitzgerald M."/>
            <person name="Haas B."/>
            <person name="Abouelleil A."/>
            <person name="Allen A.W."/>
            <person name="Alvarado L."/>
            <person name="Arachchi H.M."/>
            <person name="Berlin A.M."/>
            <person name="Chapman S.B."/>
            <person name="Gainer-Dewar J."/>
            <person name="Goldberg J."/>
            <person name="Griggs A."/>
            <person name="Gujja S."/>
            <person name="Hansen M."/>
            <person name="Howarth C."/>
            <person name="Imamovic A."/>
            <person name="Ireland A."/>
            <person name="Larimer J."/>
            <person name="McCowan C."/>
            <person name="Murphy C."/>
            <person name="Pearson M."/>
            <person name="Poon T.W."/>
            <person name="Priest M."/>
            <person name="Roberts A."/>
            <person name="Saif S."/>
            <person name="Shea T."/>
            <person name="Sisk P."/>
            <person name="Sykes S."/>
            <person name="Wortman J."/>
            <person name="Nusbaum C."/>
            <person name="Birren B."/>
        </authorList>
    </citation>
    <scope>NUCLEOTIDE SEQUENCE [LARGE SCALE GENOMIC DNA]</scope>
    <source>
        <strain evidence="9 10">HGA0223</strain>
    </source>
</reference>
<dbReference type="SMART" id="SM00421">
    <property type="entry name" value="HTH_LUXR"/>
    <property type="match status" value="1"/>
</dbReference>
<feature type="domain" description="HTH luxR-type" evidence="7">
    <location>
        <begin position="137"/>
        <end position="202"/>
    </location>
</feature>
<name>S3CJT7_9BURK</name>
<keyword evidence="10" id="KW-1185">Reference proteome</keyword>
<dbReference type="SUPFAM" id="SSF46894">
    <property type="entry name" value="C-terminal effector domain of the bipartite response regulators"/>
    <property type="match status" value="1"/>
</dbReference>
<proteinExistence type="predicted"/>
<evidence type="ECO:0000256" key="3">
    <source>
        <dbReference type="ARBA" id="ARBA00023015"/>
    </source>
</evidence>
<evidence type="ECO:0000256" key="5">
    <source>
        <dbReference type="ARBA" id="ARBA00023163"/>
    </source>
</evidence>
<comment type="caution">
    <text evidence="9">The sequence shown here is derived from an EMBL/GenBank/DDBJ whole genome shotgun (WGS) entry which is preliminary data.</text>
</comment>
<dbReference type="InterPro" id="IPR001789">
    <property type="entry name" value="Sig_transdc_resp-reg_receiver"/>
</dbReference>
<feature type="modified residue" description="4-aspartylphosphate" evidence="6">
    <location>
        <position position="56"/>
    </location>
</feature>
<dbReference type="PROSITE" id="PS50043">
    <property type="entry name" value="HTH_LUXR_2"/>
    <property type="match status" value="1"/>
</dbReference>
<accession>S3CJT7</accession>
<keyword evidence="1 6" id="KW-0597">Phosphoprotein</keyword>
<feature type="domain" description="Response regulatory" evidence="8">
    <location>
        <begin position="7"/>
        <end position="121"/>
    </location>
</feature>
<dbReference type="RefSeq" id="WP_016473922.1">
    <property type="nucleotide sequence ID" value="NZ_KE150480.1"/>
</dbReference>
<dbReference type="PANTHER" id="PTHR44688">
    <property type="entry name" value="DNA-BINDING TRANSCRIPTIONAL ACTIVATOR DEVR_DOSR"/>
    <property type="match status" value="1"/>
</dbReference>
<evidence type="ECO:0000313" key="10">
    <source>
        <dbReference type="Proteomes" id="UP000014400"/>
    </source>
</evidence>
<dbReference type="SUPFAM" id="SSF52172">
    <property type="entry name" value="CheY-like"/>
    <property type="match status" value="1"/>
</dbReference>
<dbReference type="FunFam" id="3.40.50.2300:FF:000018">
    <property type="entry name" value="DNA-binding transcriptional regulator NtrC"/>
    <property type="match status" value="1"/>
</dbReference>
<evidence type="ECO:0000256" key="6">
    <source>
        <dbReference type="PROSITE-ProRule" id="PRU00169"/>
    </source>
</evidence>
<dbReference type="Pfam" id="PF00196">
    <property type="entry name" value="GerE"/>
    <property type="match status" value="1"/>
</dbReference>